<dbReference type="SMART" id="SM00220">
    <property type="entry name" value="S_TKc"/>
    <property type="match status" value="1"/>
</dbReference>
<dbReference type="InterPro" id="IPR013210">
    <property type="entry name" value="LRR_N_plant-typ"/>
</dbReference>
<dbReference type="SUPFAM" id="SSF52047">
    <property type="entry name" value="RNI-like"/>
    <property type="match status" value="2"/>
</dbReference>
<dbReference type="Pfam" id="PF13855">
    <property type="entry name" value="LRR_8"/>
    <property type="match status" value="2"/>
</dbReference>
<keyword evidence="5" id="KW-0723">Serine/threonine-protein kinase</keyword>
<keyword evidence="15 21" id="KW-0472">Membrane</keyword>
<proteinExistence type="inferred from homology"/>
<keyword evidence="11 20" id="KW-0547">Nucleotide-binding</keyword>
<evidence type="ECO:0000256" key="12">
    <source>
        <dbReference type="ARBA" id="ARBA00022777"/>
    </source>
</evidence>
<evidence type="ECO:0000256" key="4">
    <source>
        <dbReference type="ARBA" id="ARBA00012513"/>
    </source>
</evidence>
<dbReference type="InterPro" id="IPR051716">
    <property type="entry name" value="Plant_RL_S/T_kinase"/>
</dbReference>
<dbReference type="SMART" id="SM00365">
    <property type="entry name" value="LRR_SD22"/>
    <property type="match status" value="6"/>
</dbReference>
<feature type="domain" description="Protein kinase" evidence="22">
    <location>
        <begin position="837"/>
        <end position="1117"/>
    </location>
</feature>
<keyword evidence="13 20" id="KW-0067">ATP-binding</keyword>
<dbReference type="EC" id="2.7.11.1" evidence="4"/>
<comment type="similarity">
    <text evidence="3">Belongs to the protein kinase superfamily. Ser/Thr protein kinase family.</text>
</comment>
<evidence type="ECO:0000256" key="7">
    <source>
        <dbReference type="ARBA" id="ARBA00022679"/>
    </source>
</evidence>
<evidence type="ECO:0000256" key="6">
    <source>
        <dbReference type="ARBA" id="ARBA00022614"/>
    </source>
</evidence>
<evidence type="ECO:0000256" key="11">
    <source>
        <dbReference type="ARBA" id="ARBA00022741"/>
    </source>
</evidence>
<dbReference type="PROSITE" id="PS00107">
    <property type="entry name" value="PROTEIN_KINASE_ATP"/>
    <property type="match status" value="1"/>
</dbReference>
<keyword evidence="7" id="KW-0808">Transferase</keyword>
<comment type="catalytic activity">
    <reaction evidence="18">
        <text>L-threonyl-[protein] + ATP = O-phospho-L-threonyl-[protein] + ADP + H(+)</text>
        <dbReference type="Rhea" id="RHEA:46608"/>
        <dbReference type="Rhea" id="RHEA-COMP:11060"/>
        <dbReference type="Rhea" id="RHEA-COMP:11605"/>
        <dbReference type="ChEBI" id="CHEBI:15378"/>
        <dbReference type="ChEBI" id="CHEBI:30013"/>
        <dbReference type="ChEBI" id="CHEBI:30616"/>
        <dbReference type="ChEBI" id="CHEBI:61977"/>
        <dbReference type="ChEBI" id="CHEBI:456216"/>
        <dbReference type="EC" id="2.7.11.1"/>
    </reaction>
</comment>
<dbReference type="PANTHER" id="PTHR48053:SF47">
    <property type="entry name" value="RECEPTOR KINASE-LIKE PROTEIN XA21"/>
    <property type="match status" value="1"/>
</dbReference>
<dbReference type="Proteomes" id="UP001652660">
    <property type="component" value="Chromosome 11e"/>
</dbReference>
<evidence type="ECO:0000313" key="24">
    <source>
        <dbReference type="RefSeq" id="XP_071929133.1"/>
    </source>
</evidence>
<keyword evidence="14 21" id="KW-1133">Transmembrane helix</keyword>
<dbReference type="SMART" id="SM00369">
    <property type="entry name" value="LRR_TYP"/>
    <property type="match status" value="11"/>
</dbReference>
<dbReference type="SUPFAM" id="SSF56112">
    <property type="entry name" value="Protein kinase-like (PK-like)"/>
    <property type="match status" value="1"/>
</dbReference>
<dbReference type="PROSITE" id="PS50011">
    <property type="entry name" value="PROTEIN_KINASE_DOM"/>
    <property type="match status" value="1"/>
</dbReference>
<evidence type="ECO:0000256" key="21">
    <source>
        <dbReference type="SAM" id="Phobius"/>
    </source>
</evidence>
<evidence type="ECO:0000256" key="18">
    <source>
        <dbReference type="ARBA" id="ARBA00047899"/>
    </source>
</evidence>
<accession>A0ABM4WBH0</accession>
<dbReference type="InterPro" id="IPR008271">
    <property type="entry name" value="Ser/Thr_kinase_AS"/>
</dbReference>
<keyword evidence="10" id="KW-0677">Repeat</keyword>
<evidence type="ECO:0000256" key="1">
    <source>
        <dbReference type="ARBA" id="ARBA00004236"/>
    </source>
</evidence>
<comment type="subcellular location">
    <subcellularLocation>
        <location evidence="1">Cell membrane</location>
    </subcellularLocation>
    <subcellularLocation>
        <location evidence="2">Membrane</location>
        <topology evidence="2">Single-pass type I membrane protein</topology>
    </subcellularLocation>
</comment>
<dbReference type="InterPro" id="IPR011009">
    <property type="entry name" value="Kinase-like_dom_sf"/>
</dbReference>
<dbReference type="InterPro" id="IPR000719">
    <property type="entry name" value="Prot_kinase_dom"/>
</dbReference>
<dbReference type="InterPro" id="IPR055414">
    <property type="entry name" value="LRR_R13L4/SHOC2-like"/>
</dbReference>
<keyword evidence="8 21" id="KW-0812">Transmembrane</keyword>
<evidence type="ECO:0000256" key="14">
    <source>
        <dbReference type="ARBA" id="ARBA00022989"/>
    </source>
</evidence>
<evidence type="ECO:0000256" key="2">
    <source>
        <dbReference type="ARBA" id="ARBA00004479"/>
    </source>
</evidence>
<evidence type="ECO:0000256" key="13">
    <source>
        <dbReference type="ARBA" id="ARBA00022840"/>
    </source>
</evidence>
<evidence type="ECO:0000256" key="19">
    <source>
        <dbReference type="ARBA" id="ARBA00048679"/>
    </source>
</evidence>
<keyword evidence="9" id="KW-0732">Signal</keyword>
<evidence type="ECO:0000256" key="17">
    <source>
        <dbReference type="ARBA" id="ARBA00023180"/>
    </source>
</evidence>
<dbReference type="Gene3D" id="1.10.510.10">
    <property type="entry name" value="Transferase(Phosphotransferase) domain 1"/>
    <property type="match status" value="1"/>
</dbReference>
<keyword evidence="16" id="KW-0675">Receptor</keyword>
<comment type="catalytic activity">
    <reaction evidence="19">
        <text>L-seryl-[protein] + ATP = O-phospho-L-seryl-[protein] + ADP + H(+)</text>
        <dbReference type="Rhea" id="RHEA:17989"/>
        <dbReference type="Rhea" id="RHEA-COMP:9863"/>
        <dbReference type="Rhea" id="RHEA-COMP:11604"/>
        <dbReference type="ChEBI" id="CHEBI:15378"/>
        <dbReference type="ChEBI" id="CHEBI:29999"/>
        <dbReference type="ChEBI" id="CHEBI:30616"/>
        <dbReference type="ChEBI" id="CHEBI:83421"/>
        <dbReference type="ChEBI" id="CHEBI:456216"/>
        <dbReference type="EC" id="2.7.11.1"/>
    </reaction>
</comment>
<evidence type="ECO:0000256" key="10">
    <source>
        <dbReference type="ARBA" id="ARBA00022737"/>
    </source>
</evidence>
<keyword evidence="17" id="KW-0325">Glycoprotein</keyword>
<keyword evidence="23" id="KW-1185">Reference proteome</keyword>
<sequence length="1120" mass="123740">MAIQVHVHIPERKVNMEKTNLLFLVASVASLSTASSSTTSVLAHNNTLDHDLDALLAFKSTISDPQNFLPINWSTSTSVCNWIGITCNRRHQRVAAIHLPKMGLVGNIPPQLGNLSFLVWLNLQNNSFHGNLPTQLVHLRRLKYINLAFNGFDGEFPSWLGALSRLRFLSLHSNRISGSLPPTLSNATMLETIRLGRNLITGNLPQDWSALQNLEALDMGHNKLGGPLPQSLFNLSSLQILIFTNNTLSGYLPASICHHLPRLQGLYLSRNEFSGAVLAGIGGCPRLQILSLSYNNLAGNMPRQIWNLTTLRVLYLGGNDIQGQIPADIGNLTNLQRLGIEFANLTGVIPRGIGDLYELEELHLGENRLTDPVPQKLFNISTLRLLSIELNDFSSILPSTLGVTLPNLEVLLLGGNKFTGIILPTLSNASKLKTLDLTRNKFVGEIPDSLGSLRFLEFLVLSKNNFTLSGGMTFFSSIGNCRYLRRLSLGENLLNGNLPVSIGNLSNSLESINMFHCGIGGEIPRSLGNLSNLNSIHLARNGLIGAIPSSISGLLNLQRISFGDNKIHGSIPSEFCHIPNLGYLKLSRNRLSSKVPNCMGNISSLRYLYLNSNNLTSSIPTSLWSLNDLLVLDLSMNYLNGSLSSQIGNMKALINLNLSVNQFSGDIPSTIGTLQNLQELSLEHNKLQGLIPDSMKKMLTLQYLDLSFNNLAGMIPNSLEVLLDLQYLNVSYNKLQGPIPRGGPFKNFTILSFLANEALCGAPWFQPCQNFYHRSKKKILLLVLLPIGSAVLAFAISLLLMKRFTRKKTMAAAPDLFPKTTYQRVSYHELRQITNGFSVSNLLGSGTFGSVYKGASANGIIWAIKVFNMKLDDILKTFDTECEVLCRLRHRNLIKVISACSNPDFKALVLEFMPNGSLDKWLHLDHHVLSIMQRLDIMIDVARGLEYLHYGYSFPIIHCDLKPSNILLDGAMVGHVSDFGIAKFLGDGESHLQTKTLATIGYIAPEYGLEGLVSTRCDVYSFGITMIEAFTGKRPKDEMFTEELSIRCWILESLPSSVDQVVDVKLLHPEEEQTNMDMACVSSILQLALSCSSDVPENRINIKDALTTLENIKTQFLQRN</sequence>
<dbReference type="InterPro" id="IPR001611">
    <property type="entry name" value="Leu-rich_rpt"/>
</dbReference>
<dbReference type="Gene3D" id="3.30.200.20">
    <property type="entry name" value="Phosphorylase Kinase, domain 1"/>
    <property type="match status" value="1"/>
</dbReference>
<dbReference type="PROSITE" id="PS00108">
    <property type="entry name" value="PROTEIN_KINASE_ST"/>
    <property type="match status" value="1"/>
</dbReference>
<feature type="transmembrane region" description="Helical" evidence="21">
    <location>
        <begin position="779"/>
        <end position="800"/>
    </location>
</feature>
<evidence type="ECO:0000256" key="5">
    <source>
        <dbReference type="ARBA" id="ARBA00022527"/>
    </source>
</evidence>
<reference evidence="24" key="1">
    <citation type="submission" date="2025-08" db="UniProtKB">
        <authorList>
            <consortium name="RefSeq"/>
        </authorList>
    </citation>
    <scope>IDENTIFICATION</scope>
    <source>
        <tissue evidence="24">Leaves</tissue>
    </source>
</reference>
<evidence type="ECO:0000256" key="9">
    <source>
        <dbReference type="ARBA" id="ARBA00022729"/>
    </source>
</evidence>
<protein>
    <recommendedName>
        <fullName evidence="4">non-specific serine/threonine protein kinase</fullName>
        <ecNumber evidence="4">2.7.11.1</ecNumber>
    </recommendedName>
</protein>
<evidence type="ECO:0000313" key="23">
    <source>
        <dbReference type="Proteomes" id="UP001652660"/>
    </source>
</evidence>
<dbReference type="InterPro" id="IPR017441">
    <property type="entry name" value="Protein_kinase_ATP_BS"/>
</dbReference>
<organism evidence="23 24">
    <name type="scientific">Coffea arabica</name>
    <name type="common">Arabian coffee</name>
    <dbReference type="NCBI Taxonomy" id="13443"/>
    <lineage>
        <taxon>Eukaryota</taxon>
        <taxon>Viridiplantae</taxon>
        <taxon>Streptophyta</taxon>
        <taxon>Embryophyta</taxon>
        <taxon>Tracheophyta</taxon>
        <taxon>Spermatophyta</taxon>
        <taxon>Magnoliopsida</taxon>
        <taxon>eudicotyledons</taxon>
        <taxon>Gunneridae</taxon>
        <taxon>Pentapetalae</taxon>
        <taxon>asterids</taxon>
        <taxon>lamiids</taxon>
        <taxon>Gentianales</taxon>
        <taxon>Rubiaceae</taxon>
        <taxon>Ixoroideae</taxon>
        <taxon>Gardenieae complex</taxon>
        <taxon>Bertiereae - Coffeeae clade</taxon>
        <taxon>Coffeeae</taxon>
        <taxon>Coffea</taxon>
    </lineage>
</organism>
<evidence type="ECO:0000256" key="8">
    <source>
        <dbReference type="ARBA" id="ARBA00022692"/>
    </source>
</evidence>
<evidence type="ECO:0000256" key="15">
    <source>
        <dbReference type="ARBA" id="ARBA00023136"/>
    </source>
</evidence>
<name>A0ABM4WBH0_COFAR</name>
<dbReference type="Pfam" id="PF23598">
    <property type="entry name" value="LRR_14"/>
    <property type="match status" value="1"/>
</dbReference>
<dbReference type="InterPro" id="IPR032675">
    <property type="entry name" value="LRR_dom_sf"/>
</dbReference>
<keyword evidence="12" id="KW-0418">Kinase</keyword>
<dbReference type="InterPro" id="IPR003591">
    <property type="entry name" value="Leu-rich_rpt_typical-subtyp"/>
</dbReference>
<keyword evidence="6" id="KW-0433">Leucine-rich repeat</keyword>
<dbReference type="Pfam" id="PF00560">
    <property type="entry name" value="LRR_1"/>
    <property type="match status" value="7"/>
</dbReference>
<dbReference type="Pfam" id="PF08263">
    <property type="entry name" value="LRRNT_2"/>
    <property type="match status" value="1"/>
</dbReference>
<evidence type="ECO:0000256" key="20">
    <source>
        <dbReference type="PROSITE-ProRule" id="PRU10141"/>
    </source>
</evidence>
<dbReference type="SUPFAM" id="SSF52058">
    <property type="entry name" value="L domain-like"/>
    <property type="match status" value="1"/>
</dbReference>
<evidence type="ECO:0000256" key="3">
    <source>
        <dbReference type="ARBA" id="ARBA00008684"/>
    </source>
</evidence>
<dbReference type="PANTHER" id="PTHR48053">
    <property type="entry name" value="LEUCINE RICH REPEAT FAMILY PROTEIN, EXPRESSED"/>
    <property type="match status" value="1"/>
</dbReference>
<dbReference type="Pfam" id="PF00069">
    <property type="entry name" value="Pkinase"/>
    <property type="match status" value="1"/>
</dbReference>
<evidence type="ECO:0000256" key="16">
    <source>
        <dbReference type="ARBA" id="ARBA00023170"/>
    </source>
</evidence>
<gene>
    <name evidence="24" type="primary">LOC113718306</name>
</gene>
<dbReference type="GeneID" id="113718306"/>
<feature type="binding site" evidence="20">
    <location>
        <position position="865"/>
    </location>
    <ligand>
        <name>ATP</name>
        <dbReference type="ChEBI" id="CHEBI:30616"/>
    </ligand>
</feature>
<evidence type="ECO:0000259" key="22">
    <source>
        <dbReference type="PROSITE" id="PS50011"/>
    </source>
</evidence>
<dbReference type="Gene3D" id="3.80.10.10">
    <property type="entry name" value="Ribonuclease Inhibitor"/>
    <property type="match status" value="5"/>
</dbReference>
<dbReference type="RefSeq" id="XP_071929133.1">
    <property type="nucleotide sequence ID" value="XM_072073032.1"/>
</dbReference>